<evidence type="ECO:0000259" key="10">
    <source>
        <dbReference type="Pfam" id="PF00745"/>
    </source>
</evidence>
<feature type="domain" description="Quinate/shikimate 5-dehydrogenase/glutamyl-tRNA reductase" evidence="11">
    <location>
        <begin position="415"/>
        <end position="453"/>
    </location>
</feature>
<comment type="subunit">
    <text evidence="8">Homodimer.</text>
</comment>
<feature type="region of interest" description="Disordered" evidence="9">
    <location>
        <begin position="330"/>
        <end position="417"/>
    </location>
</feature>
<evidence type="ECO:0000256" key="5">
    <source>
        <dbReference type="ARBA" id="ARBA00023002"/>
    </source>
</evidence>
<reference evidence="13 14" key="1">
    <citation type="submission" date="2020-08" db="EMBL/GenBank/DDBJ databases">
        <title>Sequencing the genomes of 1000 actinobacteria strains.</title>
        <authorList>
            <person name="Klenk H.-P."/>
        </authorList>
    </citation>
    <scope>NUCLEOTIDE SEQUENCE [LARGE SCALE GENOMIC DNA]</scope>
    <source>
        <strain evidence="13 14">DSM 46659</strain>
    </source>
</reference>
<accession>A0A7X0D8E0</accession>
<feature type="domain" description="Quinate/shikimate 5-dehydrogenase/glutamyl-tRNA reductase" evidence="11">
    <location>
        <begin position="213"/>
        <end position="309"/>
    </location>
</feature>
<protein>
    <recommendedName>
        <fullName evidence="3 8">Glutamyl-tRNA reductase</fullName>
        <shortName evidence="8">GluTR</shortName>
        <ecNumber evidence="3 8">1.2.1.70</ecNumber>
    </recommendedName>
</protein>
<feature type="site" description="Important for activity" evidence="8">
    <location>
        <position position="85"/>
    </location>
</feature>
<evidence type="ECO:0000313" key="14">
    <source>
        <dbReference type="Proteomes" id="UP000546642"/>
    </source>
</evidence>
<gene>
    <name evidence="8" type="primary">hemA</name>
    <name evidence="13" type="ORF">HNR23_003974</name>
</gene>
<dbReference type="PANTHER" id="PTHR43013">
    <property type="entry name" value="GLUTAMYL-TRNA REDUCTASE"/>
    <property type="match status" value="1"/>
</dbReference>
<dbReference type="SUPFAM" id="SSF69742">
    <property type="entry name" value="Glutamyl tRNA-reductase catalytic, N-terminal domain"/>
    <property type="match status" value="1"/>
</dbReference>
<dbReference type="Gene3D" id="3.30.460.30">
    <property type="entry name" value="Glutamyl-tRNA reductase, N-terminal domain"/>
    <property type="match status" value="1"/>
</dbReference>
<dbReference type="GO" id="GO:0019353">
    <property type="term" value="P:protoporphyrinogen IX biosynthetic process from glutamate"/>
    <property type="evidence" value="ECO:0007669"/>
    <property type="project" value="TreeGrafter"/>
</dbReference>
<comment type="pathway">
    <text evidence="1 8">Porphyrin-containing compound metabolism; protoporphyrin-IX biosynthesis; 5-aminolevulinate from L-glutamyl-tRNA(Glu): step 1/2.</text>
</comment>
<dbReference type="AlphaFoldDB" id="A0A7X0D8E0"/>
<evidence type="ECO:0000256" key="9">
    <source>
        <dbReference type="SAM" id="MobiDB-lite"/>
    </source>
</evidence>
<dbReference type="InterPro" id="IPR015895">
    <property type="entry name" value="4pyrrol_synth_GluRdtase_N"/>
</dbReference>
<dbReference type="SUPFAM" id="SSF69075">
    <property type="entry name" value="Glutamyl tRNA-reductase dimerization domain"/>
    <property type="match status" value="1"/>
</dbReference>
<dbReference type="InterPro" id="IPR018214">
    <property type="entry name" value="GluRdtase_CS"/>
</dbReference>
<comment type="domain">
    <text evidence="8">Possesses an unusual extended V-shaped dimeric structure with each monomer consisting of three distinct domains arranged along a curved 'spinal' alpha-helix. The N-terminal catalytic domain specifically recognizes the glutamate moiety of the substrate. The second domain is the NADPH-binding domain, and the third C-terminal domain is responsible for dimerization.</text>
</comment>
<feature type="binding site" evidence="8">
    <location>
        <begin position="35"/>
        <end position="38"/>
    </location>
    <ligand>
        <name>substrate</name>
    </ligand>
</feature>
<sequence length="596" mass="61665">MALLERAALDGQTRLKVMAEMANAAAVNEVLMVSTCNRTEIYADVEKFHPGVAAITEILSWHTGVSLAELTEHAYVHYEERAVQHLFSVTCGLDSMVVGEGQILGQVRNAIKDAQHSGTIGRVLNDLGQRALRVGKRAHTETHLDHAGADMVGLGLVVAGRHFGPFGSTRIAPDTGSGAATASDAIARCPVGGGETLAEPTADVAASVPQPQVLTGARVLVLGAGSMSALAANTVARQGASTVIVANRTFERAARLAECLTEAYEPIRSRAVPFEDAAEVLPHVDLVISCTGAQGLVLTAADVTGALGETTDCAPLVGLSSSLGSGADAVRPSADGIDDSARSSVRPSPPLVGLSSSLGSGADAVRPSADGIDDSARSSVRPSPPLVGLSSSLGSGADAVRPSADGIDDSARSSVRPSGRPLVFLDLALPRDIDEAVRGIPGVRLVDIEDLRRAAAEGADDVSGRSGAISVVRDIVAEEVAEYQAVRRAELVAPTVVALRSKARQVVDSELSRLEGRLPHLDDRTRGEVTHALRRVADKLLHQPTVRVKELAAGPDGDSYEAALRELFGLDTAASEAAGHDALSTAPHTAGETKQS</sequence>
<feature type="binding site" evidence="8">
    <location>
        <position position="95"/>
    </location>
    <ligand>
        <name>substrate</name>
    </ligand>
</feature>
<organism evidence="13 14">
    <name type="scientific">Nocardiopsis mwathae</name>
    <dbReference type="NCBI Taxonomy" id="1472723"/>
    <lineage>
        <taxon>Bacteria</taxon>
        <taxon>Bacillati</taxon>
        <taxon>Actinomycetota</taxon>
        <taxon>Actinomycetes</taxon>
        <taxon>Streptosporangiales</taxon>
        <taxon>Nocardiopsidaceae</taxon>
        <taxon>Nocardiopsis</taxon>
    </lineage>
</organism>
<evidence type="ECO:0000256" key="3">
    <source>
        <dbReference type="ARBA" id="ARBA00012970"/>
    </source>
</evidence>
<comment type="similarity">
    <text evidence="2 8">Belongs to the glutamyl-tRNA reductase family.</text>
</comment>
<evidence type="ECO:0000256" key="4">
    <source>
        <dbReference type="ARBA" id="ARBA00022857"/>
    </source>
</evidence>
<feature type="binding site" evidence="8">
    <location>
        <begin position="223"/>
        <end position="228"/>
    </location>
    <ligand>
        <name>NADP(+)</name>
        <dbReference type="ChEBI" id="CHEBI:58349"/>
    </ligand>
</feature>
<feature type="domain" description="Tetrapyrrole biosynthesis glutamyl-tRNA reductase dimerisation" evidence="10">
    <location>
        <begin position="472"/>
        <end position="570"/>
    </location>
</feature>
<dbReference type="InterPro" id="IPR015896">
    <property type="entry name" value="4pyrrol_synth_GluRdtase_dimer"/>
</dbReference>
<evidence type="ECO:0000256" key="1">
    <source>
        <dbReference type="ARBA" id="ARBA00005059"/>
    </source>
</evidence>
<feature type="domain" description="Glutamyl-tRNA reductase N-terminal" evidence="12">
    <location>
        <begin position="2"/>
        <end position="142"/>
    </location>
</feature>
<feature type="active site" description="Nucleophile" evidence="8">
    <location>
        <position position="36"/>
    </location>
</feature>
<dbReference type="InterPro" id="IPR036343">
    <property type="entry name" value="GluRdtase_N_sf"/>
</dbReference>
<dbReference type="Pfam" id="PF00745">
    <property type="entry name" value="GlutR_dimer"/>
    <property type="match status" value="1"/>
</dbReference>
<evidence type="ECO:0000256" key="7">
    <source>
        <dbReference type="ARBA" id="ARBA00047464"/>
    </source>
</evidence>
<evidence type="ECO:0000256" key="2">
    <source>
        <dbReference type="ARBA" id="ARBA00005916"/>
    </source>
</evidence>
<comment type="function">
    <text evidence="8">Catalyzes the NADPH-dependent reduction of glutamyl-tRNA(Glu) to glutamate 1-semialdehyde (GSA).</text>
</comment>
<dbReference type="GO" id="GO:0008883">
    <property type="term" value="F:glutamyl-tRNA reductase activity"/>
    <property type="evidence" value="ECO:0007669"/>
    <property type="project" value="UniProtKB-UniRule"/>
</dbReference>
<comment type="miscellaneous">
    <text evidence="8">During catalysis, the active site Cys acts as a nucleophile attacking the alpha-carbonyl group of tRNA-bound glutamate with the formation of a thioester intermediate between enzyme and glutamate, and the concomitant release of tRNA(Glu). The thioester intermediate is finally reduced by direct hydride transfer from NADPH, to form the product GSA.</text>
</comment>
<evidence type="ECO:0000256" key="8">
    <source>
        <dbReference type="HAMAP-Rule" id="MF_00087"/>
    </source>
</evidence>
<dbReference type="Pfam" id="PF01488">
    <property type="entry name" value="Shikimate_DH"/>
    <property type="match status" value="2"/>
</dbReference>
<dbReference type="EC" id="1.2.1.70" evidence="3 8"/>
<dbReference type="InterPro" id="IPR000343">
    <property type="entry name" value="4pyrrol_synth_GluRdtase"/>
</dbReference>
<dbReference type="PROSITE" id="PS00747">
    <property type="entry name" value="GLUTR"/>
    <property type="match status" value="1"/>
</dbReference>
<keyword evidence="14" id="KW-1185">Reference proteome</keyword>
<dbReference type="Proteomes" id="UP000546642">
    <property type="component" value="Unassembled WGS sequence"/>
</dbReference>
<evidence type="ECO:0000259" key="11">
    <source>
        <dbReference type="Pfam" id="PF01488"/>
    </source>
</evidence>
<feature type="compositionally biased region" description="Low complexity" evidence="9">
    <location>
        <begin position="342"/>
        <end position="365"/>
    </location>
</feature>
<dbReference type="SUPFAM" id="SSF51735">
    <property type="entry name" value="NAD(P)-binding Rossmann-fold domains"/>
    <property type="match status" value="1"/>
</dbReference>
<comment type="caution">
    <text evidence="13">The sequence shown here is derived from an EMBL/GenBank/DDBJ whole genome shotgun (WGS) entry which is preliminary data.</text>
</comment>
<keyword evidence="4 8" id="KW-0521">NADP</keyword>
<feature type="binding site" evidence="8">
    <location>
        <begin position="100"/>
        <end position="102"/>
    </location>
    <ligand>
        <name>substrate</name>
    </ligand>
</feature>
<dbReference type="EMBL" id="JACHDS010000001">
    <property type="protein sequence ID" value="MBB6173914.1"/>
    <property type="molecule type" value="Genomic_DNA"/>
</dbReference>
<dbReference type="InterPro" id="IPR036291">
    <property type="entry name" value="NAD(P)-bd_dom_sf"/>
</dbReference>
<dbReference type="GO" id="GO:0050661">
    <property type="term" value="F:NADP binding"/>
    <property type="evidence" value="ECO:0007669"/>
    <property type="project" value="InterPro"/>
</dbReference>
<evidence type="ECO:0000256" key="6">
    <source>
        <dbReference type="ARBA" id="ARBA00023244"/>
    </source>
</evidence>
<feature type="binding site" evidence="8">
    <location>
        <position position="106"/>
    </location>
    <ligand>
        <name>substrate</name>
    </ligand>
</feature>
<keyword evidence="6 8" id="KW-0627">Porphyrin biosynthesis</keyword>
<evidence type="ECO:0000313" key="13">
    <source>
        <dbReference type="EMBL" id="MBB6173914.1"/>
    </source>
</evidence>
<dbReference type="InterPro" id="IPR036453">
    <property type="entry name" value="GluRdtase_dimer_dom_sf"/>
</dbReference>
<keyword evidence="5 8" id="KW-0560">Oxidoreductase</keyword>
<proteinExistence type="inferred from homology"/>
<evidence type="ECO:0000259" key="12">
    <source>
        <dbReference type="Pfam" id="PF05201"/>
    </source>
</evidence>
<dbReference type="InterPro" id="IPR006151">
    <property type="entry name" value="Shikm_DH/Glu-tRNA_Rdtase"/>
</dbReference>
<dbReference type="FunFam" id="3.30.460.30:FF:000001">
    <property type="entry name" value="Glutamyl-tRNA reductase"/>
    <property type="match status" value="1"/>
</dbReference>
<dbReference type="NCBIfam" id="NF000744">
    <property type="entry name" value="PRK00045.1-3"/>
    <property type="match status" value="1"/>
</dbReference>
<dbReference type="Pfam" id="PF05201">
    <property type="entry name" value="GlutR_N"/>
    <property type="match status" value="1"/>
</dbReference>
<dbReference type="Gene3D" id="3.40.50.720">
    <property type="entry name" value="NAD(P)-binding Rossmann-like Domain"/>
    <property type="match status" value="2"/>
</dbReference>
<feature type="compositionally biased region" description="Low complexity" evidence="9">
    <location>
        <begin position="377"/>
        <end position="400"/>
    </location>
</feature>
<dbReference type="HAMAP" id="MF_00087">
    <property type="entry name" value="Glu_tRNA_reductase"/>
    <property type="match status" value="1"/>
</dbReference>
<comment type="catalytic activity">
    <reaction evidence="7 8">
        <text>(S)-4-amino-5-oxopentanoate + tRNA(Glu) + NADP(+) = L-glutamyl-tRNA(Glu) + NADPH + H(+)</text>
        <dbReference type="Rhea" id="RHEA:12344"/>
        <dbReference type="Rhea" id="RHEA-COMP:9663"/>
        <dbReference type="Rhea" id="RHEA-COMP:9680"/>
        <dbReference type="ChEBI" id="CHEBI:15378"/>
        <dbReference type="ChEBI" id="CHEBI:57501"/>
        <dbReference type="ChEBI" id="CHEBI:57783"/>
        <dbReference type="ChEBI" id="CHEBI:58349"/>
        <dbReference type="ChEBI" id="CHEBI:78442"/>
        <dbReference type="ChEBI" id="CHEBI:78520"/>
        <dbReference type="EC" id="1.2.1.70"/>
    </reaction>
</comment>
<dbReference type="UniPathway" id="UPA00251">
    <property type="reaction ID" value="UER00316"/>
</dbReference>
<name>A0A7X0D8E0_9ACTN</name>
<dbReference type="PANTHER" id="PTHR43013:SF1">
    <property type="entry name" value="GLUTAMYL-TRNA REDUCTASE"/>
    <property type="match status" value="1"/>
</dbReference>